<keyword evidence="4" id="KW-1185">Reference proteome</keyword>
<sequence>MQSVGPYRVVRALGSCQVGTVWWATDELGRGLTVATLDPRVAVDPQWRDGFASTAAAMAGPEGGSIPYHAADFAAPAPWVAYVPSAGPGAEGVFRRLGMDYQPVSGDPAAEPSSFPSSPAGPGDGALAWPEPTSAAPDPRQSSAPPDQQWAAAPDMFQVSGPPDQSPFARRIPPSPPPKRRTGLLVGIGALVVVLLAVGGLVVWRFLPGGDDPVVAPTPGPTGVPSAPATVALPAAPPSQPGAEPPKAGEWPRQWVSFVPSDNISTLTDLPGLGFTVKVPHDWKCAPAGQSPGFAKYTCGMSPAGDVEAGGELIVRDCAQPCHGQRQAEMRRAEEAWGLRWSKAGPSSFIVESNAVQVDGRTMYGLVVVAYYRSGAAGTIDRQLVLRMTAHPDKANTVRRVANYLRDTLIF</sequence>
<dbReference type="RefSeq" id="WP_203937749.1">
    <property type="nucleotide sequence ID" value="NZ_BAAAGJ010000012.1"/>
</dbReference>
<dbReference type="Gene3D" id="3.30.200.20">
    <property type="entry name" value="Phosphorylase Kinase, domain 1"/>
    <property type="match status" value="1"/>
</dbReference>
<evidence type="ECO:0000256" key="2">
    <source>
        <dbReference type="SAM" id="Phobius"/>
    </source>
</evidence>
<feature type="transmembrane region" description="Helical" evidence="2">
    <location>
        <begin position="184"/>
        <end position="207"/>
    </location>
</feature>
<evidence type="ECO:0000313" key="3">
    <source>
        <dbReference type="EMBL" id="GIJ02439.1"/>
    </source>
</evidence>
<protein>
    <submittedName>
        <fullName evidence="3">Uncharacterized protein</fullName>
    </submittedName>
</protein>
<proteinExistence type="predicted"/>
<evidence type="ECO:0000256" key="1">
    <source>
        <dbReference type="SAM" id="MobiDB-lite"/>
    </source>
</evidence>
<accession>A0A8J3Y6T7</accession>
<reference evidence="3" key="1">
    <citation type="submission" date="2021-01" db="EMBL/GenBank/DDBJ databases">
        <title>Whole genome shotgun sequence of Spirilliplanes yamanashiensis NBRC 15828.</title>
        <authorList>
            <person name="Komaki H."/>
            <person name="Tamura T."/>
        </authorList>
    </citation>
    <scope>NUCLEOTIDE SEQUENCE</scope>
    <source>
        <strain evidence="3">NBRC 15828</strain>
    </source>
</reference>
<feature type="region of interest" description="Disordered" evidence="1">
    <location>
        <begin position="105"/>
        <end position="178"/>
    </location>
</feature>
<organism evidence="3 4">
    <name type="scientific">Spirilliplanes yamanashiensis</name>
    <dbReference type="NCBI Taxonomy" id="42233"/>
    <lineage>
        <taxon>Bacteria</taxon>
        <taxon>Bacillati</taxon>
        <taxon>Actinomycetota</taxon>
        <taxon>Actinomycetes</taxon>
        <taxon>Micromonosporales</taxon>
        <taxon>Micromonosporaceae</taxon>
        <taxon>Spirilliplanes</taxon>
    </lineage>
</organism>
<dbReference type="AlphaFoldDB" id="A0A8J3Y6T7"/>
<feature type="compositionally biased region" description="Low complexity" evidence="1">
    <location>
        <begin position="108"/>
        <end position="128"/>
    </location>
</feature>
<dbReference type="EMBL" id="BOOY01000010">
    <property type="protein sequence ID" value="GIJ02439.1"/>
    <property type="molecule type" value="Genomic_DNA"/>
</dbReference>
<gene>
    <name evidence="3" type="ORF">Sya03_17910</name>
</gene>
<evidence type="ECO:0000313" key="4">
    <source>
        <dbReference type="Proteomes" id="UP000652013"/>
    </source>
</evidence>
<name>A0A8J3Y6T7_9ACTN</name>
<keyword evidence="2" id="KW-0472">Membrane</keyword>
<keyword evidence="2" id="KW-0812">Transmembrane</keyword>
<dbReference type="Proteomes" id="UP000652013">
    <property type="component" value="Unassembled WGS sequence"/>
</dbReference>
<comment type="caution">
    <text evidence="3">The sequence shown here is derived from an EMBL/GenBank/DDBJ whole genome shotgun (WGS) entry which is preliminary data.</text>
</comment>
<feature type="compositionally biased region" description="Low complexity" evidence="1">
    <location>
        <begin position="141"/>
        <end position="155"/>
    </location>
</feature>
<keyword evidence="2" id="KW-1133">Transmembrane helix</keyword>